<dbReference type="InterPro" id="IPR050708">
    <property type="entry name" value="T6SS_VgrG/RHS"/>
</dbReference>
<dbReference type="OrthoDB" id="6225685at2"/>
<feature type="transmembrane region" description="Helical" evidence="1">
    <location>
        <begin position="599"/>
        <end position="621"/>
    </location>
</feature>
<dbReference type="NCBIfam" id="TIGR01643">
    <property type="entry name" value="YD_repeat_2x"/>
    <property type="match status" value="1"/>
</dbReference>
<dbReference type="EMBL" id="LT634361">
    <property type="protein sequence ID" value="SFZ80001.1"/>
    <property type="molecule type" value="Genomic_DNA"/>
</dbReference>
<keyword evidence="1" id="KW-0472">Membrane</keyword>
<dbReference type="RefSeq" id="WP_100210486.1">
    <property type="nucleotide sequence ID" value="NZ_CP138495.1"/>
</dbReference>
<dbReference type="PANTHER" id="PTHR32305:SF15">
    <property type="entry name" value="PROTEIN RHSA-RELATED"/>
    <property type="match status" value="1"/>
</dbReference>
<gene>
    <name evidence="3" type="ORF">MARIT_0080</name>
</gene>
<dbReference type="AlphaFoldDB" id="A0A2H1E6L5"/>
<dbReference type="Pfam" id="PF15528">
    <property type="entry name" value="Ntox23"/>
    <property type="match status" value="1"/>
</dbReference>
<dbReference type="Proteomes" id="UP000231564">
    <property type="component" value="Chromosome MARIT"/>
</dbReference>
<protein>
    <submittedName>
        <fullName evidence="3">Rhs family protein</fullName>
    </submittedName>
</protein>
<keyword evidence="1" id="KW-0812">Transmembrane</keyword>
<reference evidence="3 4" key="1">
    <citation type="submission" date="2016-11" db="EMBL/GenBank/DDBJ databases">
        <authorList>
            <person name="Jaros S."/>
            <person name="Januszkiewicz K."/>
            <person name="Wedrychowicz H."/>
        </authorList>
    </citation>
    <scope>NUCLEOTIDE SEQUENCE [LARGE SCALE GENOMIC DNA]</scope>
    <source>
        <strain evidence="3">NCIMB 2154T</strain>
    </source>
</reference>
<dbReference type="InterPro" id="IPR006530">
    <property type="entry name" value="YD"/>
</dbReference>
<sequence>MGVALIHMNGRMYDAKLGRFLSPDNFIQEPFSTQSFNRFGYVWNNPLKFTDPSGEIIWFVVASVVIGGTMNVVSNWDKIDGWGRKTKLTDPSAGTYTYKYNNLGEVLEETTPKGKTIYTYDGFGKTMTKKILGNKTNLSLNYTYDPSTKLLKNIWGKNHNTNEDYAYVYEYDAYKRLEITTEYTGKAVYDYRVTRDDFGRVAKEAYWARNKSNGEISYVKTQNIYDAGVVTEILDAGNGKSLWKLKEVNERGQAKEVLLGNGMVKKRSYDEFGFLTKMLDQTVEASPKKALDLAYSFDTQRGNLRSRKNNNLGWNESFTYDNLDRLTNISGSVNRSQQYDERGRITSNSEIGEYNYTSTASYHLQEVDLNTKGDLYYQNQPIQKITYNAYKKPLSISVKDKARVDFEYGILQNRSHAYYGGNEANKLDRRYHKHYAAIAPIEIEEDKQGNTKIITYIGGDAYTAPVVYIKQTASGSSNGYHYVHRDYLGSLLGITDTNANVLEQRQFGAWGEVDKFKSLHSEIDFEYGTTLLNRGYTGHEHFMGVALIHMNGRMYDAKLGRFLSPDNFIQEPFSTQSFNRFGYVWNNPLKFTDPSGEEFITAVLIGALIGATAGAMGYIINAAITGQWNWGNFGMSILGGAISGAIGGAIGPTALFKSILTNGFWGTAAIAAASSFLPSLDVKIGDFSFGLSPALAFGRATGFGVNVSVSYQDGDFTFSAGYGVTFYGTAHGTGKKGWEHRFSGSIGSNGKVKFSAYTTYFSSGKTSQQVGGFSLGHGDWNIRYENDFIEKPLKYVGKYLADGKDRFRTTALQLSYKDYSVGLKFFTGDPLKGEKRDKSNPNAKYGIYSNPEADEYRLGSVLLGYKGYQVGYHNEAIRGAIQNKFVHNKLTDDSGWFRELPGRFPSHSYFQYQSYNPYTLW</sequence>
<feature type="domain" description="Bacterial toxin 23" evidence="2">
    <location>
        <begin position="702"/>
        <end position="888"/>
    </location>
</feature>
<feature type="transmembrane region" description="Helical" evidence="1">
    <location>
        <begin position="633"/>
        <end position="656"/>
    </location>
</feature>
<dbReference type="InterPro" id="IPR029115">
    <property type="entry name" value="Ntox23"/>
</dbReference>
<keyword evidence="4" id="KW-1185">Reference proteome</keyword>
<dbReference type="InterPro" id="IPR022385">
    <property type="entry name" value="Rhs_assc_core"/>
</dbReference>
<dbReference type="KEGG" id="tmar:MARIT_0080"/>
<dbReference type="NCBIfam" id="TIGR03696">
    <property type="entry name" value="Rhs_assc_core"/>
    <property type="match status" value="2"/>
</dbReference>
<dbReference type="Gene3D" id="2.180.10.10">
    <property type="entry name" value="RHS repeat-associated core"/>
    <property type="match status" value="2"/>
</dbReference>
<evidence type="ECO:0000259" key="2">
    <source>
        <dbReference type="Pfam" id="PF15528"/>
    </source>
</evidence>
<evidence type="ECO:0000313" key="4">
    <source>
        <dbReference type="Proteomes" id="UP000231564"/>
    </source>
</evidence>
<accession>A0A2H1E6L5</accession>
<evidence type="ECO:0000313" key="3">
    <source>
        <dbReference type="EMBL" id="SFZ80001.1"/>
    </source>
</evidence>
<organism evidence="3 4">
    <name type="scientific">Tenacibaculum maritimum NCIMB 2154</name>
    <dbReference type="NCBI Taxonomy" id="1349785"/>
    <lineage>
        <taxon>Bacteria</taxon>
        <taxon>Pseudomonadati</taxon>
        <taxon>Bacteroidota</taxon>
        <taxon>Flavobacteriia</taxon>
        <taxon>Flavobacteriales</taxon>
        <taxon>Flavobacteriaceae</taxon>
        <taxon>Tenacibaculum</taxon>
    </lineage>
</organism>
<dbReference type="GeneID" id="93955466"/>
<proteinExistence type="predicted"/>
<evidence type="ECO:0000256" key="1">
    <source>
        <dbReference type="SAM" id="Phobius"/>
    </source>
</evidence>
<dbReference type="PANTHER" id="PTHR32305">
    <property type="match status" value="1"/>
</dbReference>
<name>A0A2H1E6L5_9FLAO</name>
<keyword evidence="1" id="KW-1133">Transmembrane helix</keyword>